<dbReference type="Pfam" id="PF08328">
    <property type="entry name" value="ASL_C"/>
    <property type="match status" value="1"/>
</dbReference>
<dbReference type="GO" id="GO:0070626">
    <property type="term" value="F:(S)-2-(5-amino-1-(5-phospho-D-ribosyl)imidazole-4-carboxamido) succinate lyase (fumarate-forming) activity"/>
    <property type="evidence" value="ECO:0007669"/>
    <property type="project" value="RHEA"/>
</dbReference>
<protein>
    <recommendedName>
        <fullName evidence="5 12">Adenylosuccinate lyase</fullName>
        <shortName evidence="13">ASL</shortName>
        <ecNumber evidence="4 12">4.3.2.2</ecNumber>
    </recommendedName>
    <alternativeName>
        <fullName evidence="10 13">Adenylosuccinase</fullName>
    </alternativeName>
</protein>
<evidence type="ECO:0000313" key="17">
    <source>
        <dbReference type="Proteomes" id="UP000199496"/>
    </source>
</evidence>
<dbReference type="InterPro" id="IPR047136">
    <property type="entry name" value="PurB_bact"/>
</dbReference>
<comment type="catalytic activity">
    <reaction evidence="11">
        <text>N(6)-(1,2-dicarboxyethyl)-AMP = fumarate + AMP</text>
        <dbReference type="Rhea" id="RHEA:16853"/>
        <dbReference type="ChEBI" id="CHEBI:29806"/>
        <dbReference type="ChEBI" id="CHEBI:57567"/>
        <dbReference type="ChEBI" id="CHEBI:456215"/>
        <dbReference type="EC" id="4.3.2.2"/>
    </reaction>
    <physiologicalReaction direction="left-to-right" evidence="11">
        <dbReference type="Rhea" id="RHEA:16854"/>
    </physiologicalReaction>
</comment>
<dbReference type="STRING" id="867345.SAMN05421693_10694"/>
<evidence type="ECO:0000256" key="3">
    <source>
        <dbReference type="ARBA" id="ARBA00008273"/>
    </source>
</evidence>
<dbReference type="UniPathway" id="UPA00075">
    <property type="reaction ID" value="UER00336"/>
</dbReference>
<dbReference type="OrthoDB" id="9768878at2"/>
<dbReference type="GO" id="GO:0004018">
    <property type="term" value="F:N6-(1,2-dicarboxyethyl)AMP AMP-lyase (fumarate-forming) activity"/>
    <property type="evidence" value="ECO:0007669"/>
    <property type="project" value="UniProtKB-UniRule"/>
</dbReference>
<dbReference type="EC" id="4.3.2.2" evidence="4 12"/>
<evidence type="ECO:0000256" key="1">
    <source>
        <dbReference type="ARBA" id="ARBA00004706"/>
    </source>
</evidence>
<dbReference type="InterPro" id="IPR004769">
    <property type="entry name" value="Pur_lyase"/>
</dbReference>
<reference evidence="16 17" key="1">
    <citation type="submission" date="2016-10" db="EMBL/GenBank/DDBJ databases">
        <authorList>
            <person name="de Groot N.N."/>
        </authorList>
    </citation>
    <scope>NUCLEOTIDE SEQUENCE [LARGE SCALE GENOMIC DNA]</scope>
    <source>
        <strain evidence="16 17">B7-7</strain>
    </source>
</reference>
<comment type="function">
    <text evidence="9">Catalyzes two reactions in de novo purine nucleotide biosynthesis. Catalyzes the breakdown of 5-aminoimidazole- (N-succinylocarboxamide) ribotide (SAICAR or 2-[5-amino-1-(5-phospho-beta-D-ribosyl)imidazole-4-carboxamido]succinate) to 5-aminoimidazole-4-carboxamide ribotide (AICAR or 5-amino-1-(5-phospho-beta-D-ribosyl)imidazole-4-carboxamide) and fumarate, and of adenylosuccinate (ADS or N(6)-(1,2-dicarboxyethyl)-AMP) to adenosine monophosphate (AMP) and fumarate.</text>
</comment>
<dbReference type="Gene3D" id="1.10.275.10">
    <property type="entry name" value="Fumarase/aspartase (N-terminal domain)"/>
    <property type="match status" value="1"/>
</dbReference>
<dbReference type="PANTHER" id="PTHR43411:SF1">
    <property type="entry name" value="ADENYLOSUCCINATE LYASE"/>
    <property type="match status" value="1"/>
</dbReference>
<dbReference type="FunFam" id="1.20.200.10:FF:000004">
    <property type="entry name" value="Adenylosuccinate lyase"/>
    <property type="match status" value="1"/>
</dbReference>
<keyword evidence="17" id="KW-1185">Reference proteome</keyword>
<keyword evidence="7 13" id="KW-0456">Lyase</keyword>
<evidence type="ECO:0000259" key="15">
    <source>
        <dbReference type="Pfam" id="PF08328"/>
    </source>
</evidence>
<dbReference type="NCBIfam" id="NF006764">
    <property type="entry name" value="PRK09285.1"/>
    <property type="match status" value="1"/>
</dbReference>
<comment type="similarity">
    <text evidence="3 13">Belongs to the lyase 1 family. Adenylosuccinate lyase subfamily.</text>
</comment>
<dbReference type="InterPro" id="IPR008948">
    <property type="entry name" value="L-Aspartase-like"/>
</dbReference>
<organism evidence="16 17">
    <name type="scientific">Ectothiorhodospira magna</name>
    <dbReference type="NCBI Taxonomy" id="867345"/>
    <lineage>
        <taxon>Bacteria</taxon>
        <taxon>Pseudomonadati</taxon>
        <taxon>Pseudomonadota</taxon>
        <taxon>Gammaproteobacteria</taxon>
        <taxon>Chromatiales</taxon>
        <taxon>Ectothiorhodospiraceae</taxon>
        <taxon>Ectothiorhodospira</taxon>
    </lineage>
</organism>
<dbReference type="GO" id="GO:0005829">
    <property type="term" value="C:cytosol"/>
    <property type="evidence" value="ECO:0007669"/>
    <property type="project" value="TreeGrafter"/>
</dbReference>
<sequence>MELSSLTAISPVDGRYGGKTEMLRPIFSEFGLIRHRVQVEVEWLKALAAHPGIPEVPPLGEHARHILDGLVENFSEDDARRVKNIERTTNHDVKAVEYFLKEKVTGNQELASISEFFHFACTSEDINNLAYALMLKEARGQAILPLMDEVIQAIRGMAHQYADQPMLSRTHGQPASPTTLGKEMANVVHRLKITRNQVAGVVIQGKINGAVGNYNAHFSAYPEVDWETLARDFIDGLGLEMNPYTIQIEPHDYMAELFHGLCRFNTILTDFSRDIWGYISLGYFRQRVIAGEVGSSTMPHKVNPIDFENAEGNLGLANAVFEHLAAKLPISRWQRDLTDSTVLRNIGMGFAWSVIAYQAMSKGIDKLEVDANRLNADLETNWEVLAEPIQTVMRRYGVEKPYEKLKALTRGQRVDGPRLCEFIDTLEIPQMAKDQLKALTPGRYTGNAAEQARRI</sequence>
<feature type="domain" description="Fumarate lyase N-terminal" evidence="14">
    <location>
        <begin position="14"/>
        <end position="312"/>
    </location>
</feature>
<keyword evidence="6 13" id="KW-0658">Purine biosynthesis</keyword>
<evidence type="ECO:0000313" key="16">
    <source>
        <dbReference type="EMBL" id="SEP80489.1"/>
    </source>
</evidence>
<dbReference type="EMBL" id="FOFO01000006">
    <property type="protein sequence ID" value="SEP80489.1"/>
    <property type="molecule type" value="Genomic_DNA"/>
</dbReference>
<evidence type="ECO:0000256" key="11">
    <source>
        <dbReference type="ARBA" id="ARBA00049115"/>
    </source>
</evidence>
<dbReference type="Pfam" id="PF00206">
    <property type="entry name" value="Lyase_1"/>
    <property type="match status" value="1"/>
</dbReference>
<comment type="catalytic activity">
    <reaction evidence="8">
        <text>(2S)-2-[5-amino-1-(5-phospho-beta-D-ribosyl)imidazole-4-carboxamido]succinate = 5-amino-1-(5-phospho-beta-D-ribosyl)imidazole-4-carboxamide + fumarate</text>
        <dbReference type="Rhea" id="RHEA:23920"/>
        <dbReference type="ChEBI" id="CHEBI:29806"/>
        <dbReference type="ChEBI" id="CHEBI:58443"/>
        <dbReference type="ChEBI" id="CHEBI:58475"/>
        <dbReference type="EC" id="4.3.2.2"/>
    </reaction>
    <physiologicalReaction direction="left-to-right" evidence="8">
        <dbReference type="Rhea" id="RHEA:23921"/>
    </physiologicalReaction>
</comment>
<dbReference type="PROSITE" id="PS00163">
    <property type="entry name" value="FUMARATE_LYASES"/>
    <property type="match status" value="1"/>
</dbReference>
<evidence type="ECO:0000256" key="2">
    <source>
        <dbReference type="ARBA" id="ARBA00004734"/>
    </source>
</evidence>
<comment type="pathway">
    <text evidence="1 13">Purine metabolism; IMP biosynthesis via de novo pathway; 5-amino-1-(5-phospho-D-ribosyl)imidazole-4-carboxamide from 5-amino-1-(5-phospho-D-ribosyl)imidazole-4-carboxylate: step 2/2.</text>
</comment>
<proteinExistence type="inferred from homology"/>
<dbReference type="InterPro" id="IPR020557">
    <property type="entry name" value="Fumarate_lyase_CS"/>
</dbReference>
<dbReference type="InterPro" id="IPR013539">
    <property type="entry name" value="PurB_C"/>
</dbReference>
<comment type="pathway">
    <text evidence="2 13">Purine metabolism; AMP biosynthesis via de novo pathway; AMP from IMP: step 2/2.</text>
</comment>
<name>A0A1H9AV36_9GAMM</name>
<evidence type="ECO:0000256" key="12">
    <source>
        <dbReference type="NCBIfam" id="TIGR00928"/>
    </source>
</evidence>
<evidence type="ECO:0000256" key="8">
    <source>
        <dbReference type="ARBA" id="ARBA00024477"/>
    </source>
</evidence>
<evidence type="ECO:0000256" key="9">
    <source>
        <dbReference type="ARBA" id="ARBA00025012"/>
    </source>
</evidence>
<dbReference type="SUPFAM" id="SSF48557">
    <property type="entry name" value="L-aspartase-like"/>
    <property type="match status" value="1"/>
</dbReference>
<dbReference type="InterPro" id="IPR022761">
    <property type="entry name" value="Fumarate_lyase_N"/>
</dbReference>
<evidence type="ECO:0000256" key="6">
    <source>
        <dbReference type="ARBA" id="ARBA00022755"/>
    </source>
</evidence>
<evidence type="ECO:0000256" key="4">
    <source>
        <dbReference type="ARBA" id="ARBA00012339"/>
    </source>
</evidence>
<dbReference type="AlphaFoldDB" id="A0A1H9AV36"/>
<dbReference type="FunFam" id="1.10.275.10:FF:000003">
    <property type="entry name" value="Adenylosuccinate lyase"/>
    <property type="match status" value="1"/>
</dbReference>
<dbReference type="PRINTS" id="PR00149">
    <property type="entry name" value="FUMRATELYASE"/>
</dbReference>
<evidence type="ECO:0000259" key="14">
    <source>
        <dbReference type="Pfam" id="PF00206"/>
    </source>
</evidence>
<dbReference type="GO" id="GO:0044208">
    <property type="term" value="P:'de novo' AMP biosynthetic process"/>
    <property type="evidence" value="ECO:0007669"/>
    <property type="project" value="UniProtKB-UniPathway"/>
</dbReference>
<evidence type="ECO:0000256" key="7">
    <source>
        <dbReference type="ARBA" id="ARBA00023239"/>
    </source>
</evidence>
<dbReference type="Gene3D" id="1.10.40.30">
    <property type="entry name" value="Fumarase/aspartase (C-terminal domain)"/>
    <property type="match status" value="1"/>
</dbReference>
<dbReference type="NCBIfam" id="TIGR00928">
    <property type="entry name" value="purB"/>
    <property type="match status" value="1"/>
</dbReference>
<feature type="domain" description="Adenylosuccinate lyase PurB C-terminal" evidence="15">
    <location>
        <begin position="331"/>
        <end position="445"/>
    </location>
</feature>
<evidence type="ECO:0000256" key="13">
    <source>
        <dbReference type="RuleBase" id="RU361172"/>
    </source>
</evidence>
<dbReference type="RefSeq" id="WP_090204543.1">
    <property type="nucleotide sequence ID" value="NZ_FOFO01000006.1"/>
</dbReference>
<evidence type="ECO:0000256" key="10">
    <source>
        <dbReference type="ARBA" id="ARBA00030717"/>
    </source>
</evidence>
<gene>
    <name evidence="16" type="ORF">SAMN05421693_10694</name>
</gene>
<accession>A0A1H9AV36</accession>
<dbReference type="CDD" id="cd01598">
    <property type="entry name" value="PurB"/>
    <property type="match status" value="1"/>
</dbReference>
<evidence type="ECO:0000256" key="5">
    <source>
        <dbReference type="ARBA" id="ARBA00017058"/>
    </source>
</evidence>
<dbReference type="InterPro" id="IPR024083">
    <property type="entry name" value="Fumarase/histidase_N"/>
</dbReference>
<dbReference type="InterPro" id="IPR000362">
    <property type="entry name" value="Fumarate_lyase_fam"/>
</dbReference>
<dbReference type="UniPathway" id="UPA00074">
    <property type="reaction ID" value="UER00132"/>
</dbReference>
<dbReference type="Proteomes" id="UP000199496">
    <property type="component" value="Unassembled WGS sequence"/>
</dbReference>
<dbReference type="PANTHER" id="PTHR43411">
    <property type="entry name" value="ADENYLOSUCCINATE LYASE"/>
    <property type="match status" value="1"/>
</dbReference>
<dbReference type="GO" id="GO:0006189">
    <property type="term" value="P:'de novo' IMP biosynthetic process"/>
    <property type="evidence" value="ECO:0007669"/>
    <property type="project" value="UniProtKB-UniPathway"/>
</dbReference>
<dbReference type="Gene3D" id="1.20.200.10">
    <property type="entry name" value="Fumarase/aspartase (Central domain)"/>
    <property type="match status" value="1"/>
</dbReference>